<reference evidence="1" key="1">
    <citation type="submission" date="2024-01" db="EMBL/GenBank/DDBJ databases">
        <title>The diversity of rhizobia nodulating Mimosa spp. in eleven states of Brazil covering several biomes is determined by host plant, location, and edaphic factors.</title>
        <authorList>
            <person name="Rouws L."/>
            <person name="Barauna A."/>
            <person name="Beukes C."/>
            <person name="De Faria S.M."/>
            <person name="Gross E."/>
            <person name="Dos Reis Junior F.B."/>
            <person name="Simon M."/>
            <person name="Maluk M."/>
            <person name="Odee D.W."/>
            <person name="Kenicer G."/>
            <person name="Young J.P.W."/>
            <person name="Reis V.M."/>
            <person name="Zilli J."/>
            <person name="James E.K."/>
        </authorList>
    </citation>
    <scope>NUCLEOTIDE SEQUENCE</scope>
    <source>
        <strain evidence="1">JPY452</strain>
    </source>
</reference>
<keyword evidence="2" id="KW-1185">Reference proteome</keyword>
<proteinExistence type="predicted"/>
<gene>
    <name evidence="1" type="ORF">VSR83_17860</name>
</gene>
<dbReference type="EMBL" id="JAYMRU010000012">
    <property type="protein sequence ID" value="MEM5401936.1"/>
    <property type="molecule type" value="Genomic_DNA"/>
</dbReference>
<evidence type="ECO:0000313" key="2">
    <source>
        <dbReference type="Proteomes" id="UP001392318"/>
    </source>
</evidence>
<dbReference type="Proteomes" id="UP001392318">
    <property type="component" value="Unassembled WGS sequence"/>
</dbReference>
<protein>
    <submittedName>
        <fullName evidence="1">Uncharacterized protein</fullName>
    </submittedName>
</protein>
<sequence>MKYRSALRMLGAEEGDGELSTANVQQALSALQEKGLVWRAARGVYAMEDDSLTDLLRQDGHLMGL</sequence>
<organism evidence="1 2">
    <name type="scientific">Paraburkholderia unamae</name>
    <dbReference type="NCBI Taxonomy" id="219649"/>
    <lineage>
        <taxon>Bacteria</taxon>
        <taxon>Pseudomonadati</taxon>
        <taxon>Pseudomonadota</taxon>
        <taxon>Betaproteobacteria</taxon>
        <taxon>Burkholderiales</taxon>
        <taxon>Burkholderiaceae</taxon>
        <taxon>Paraburkholderia</taxon>
    </lineage>
</organism>
<comment type="caution">
    <text evidence="1">The sequence shown here is derived from an EMBL/GenBank/DDBJ whole genome shotgun (WGS) entry which is preliminary data.</text>
</comment>
<name>A0ACC6RJQ9_9BURK</name>
<evidence type="ECO:0000313" key="1">
    <source>
        <dbReference type="EMBL" id="MEM5401936.1"/>
    </source>
</evidence>
<accession>A0ACC6RJQ9</accession>